<keyword evidence="2" id="KW-1185">Reference proteome</keyword>
<dbReference type="Proteomes" id="UP000001699">
    <property type="component" value="Unassembled WGS sequence"/>
</dbReference>
<evidence type="ECO:0000313" key="1">
    <source>
        <dbReference type="EMBL" id="EDP55374.1"/>
    </source>
</evidence>
<dbReference type="AlphaFoldDB" id="B0XMD0"/>
<proteinExistence type="predicted"/>
<organism evidence="1 2">
    <name type="scientific">Aspergillus fumigatus (strain CBS 144.89 / FGSC A1163 / CEA10)</name>
    <name type="common">Neosartorya fumigata</name>
    <dbReference type="NCBI Taxonomy" id="451804"/>
    <lineage>
        <taxon>Eukaryota</taxon>
        <taxon>Fungi</taxon>
        <taxon>Dikarya</taxon>
        <taxon>Ascomycota</taxon>
        <taxon>Pezizomycotina</taxon>
        <taxon>Eurotiomycetes</taxon>
        <taxon>Eurotiomycetidae</taxon>
        <taxon>Eurotiales</taxon>
        <taxon>Aspergillaceae</taxon>
        <taxon>Aspergillus</taxon>
        <taxon>Aspergillus subgen. Fumigati</taxon>
    </lineage>
</organism>
<accession>B0XMD0</accession>
<sequence length="108" mass="12671">MIFYWSTRSQLHHATVEEDCSISETFGAMLTAMMMIRTNRFLILLSRRDIGREGISIDRDAVQTFIQYCDLVEFHWRRYLRKLRPEAQPRCCLPAHSPAACRPPVPSR</sequence>
<protein>
    <submittedName>
        <fullName evidence="1">Uncharacterized protein</fullName>
    </submittedName>
</protein>
<dbReference type="HOGENOM" id="CLU_2196340_0_0_1"/>
<evidence type="ECO:0000313" key="2">
    <source>
        <dbReference type="Proteomes" id="UP000001699"/>
    </source>
</evidence>
<dbReference type="OrthoDB" id="4482543at2759"/>
<dbReference type="EMBL" id="DS499594">
    <property type="protein sequence ID" value="EDP55374.1"/>
    <property type="molecule type" value="Genomic_DNA"/>
</dbReference>
<gene>
    <name evidence="1" type="ORF">AFUB_000640</name>
</gene>
<name>B0XMD0_ASPFC</name>
<reference evidence="1 2" key="1">
    <citation type="journal article" date="2008" name="PLoS Genet.">
        <title>Genomic islands in the pathogenic filamentous fungus Aspergillus fumigatus.</title>
        <authorList>
            <person name="Fedorova N.D."/>
            <person name="Khaldi N."/>
            <person name="Joardar V.S."/>
            <person name="Maiti R."/>
            <person name="Amedeo P."/>
            <person name="Anderson M.J."/>
            <person name="Crabtree J."/>
            <person name="Silva J.C."/>
            <person name="Badger J.H."/>
            <person name="Albarraq A."/>
            <person name="Angiuoli S."/>
            <person name="Bussey H."/>
            <person name="Bowyer P."/>
            <person name="Cotty P.J."/>
            <person name="Dyer P.S."/>
            <person name="Egan A."/>
            <person name="Galens K."/>
            <person name="Fraser-Liggett C.M."/>
            <person name="Haas B.J."/>
            <person name="Inman J.M."/>
            <person name="Kent R."/>
            <person name="Lemieux S."/>
            <person name="Malavazi I."/>
            <person name="Orvis J."/>
            <person name="Roemer T."/>
            <person name="Ronning C.M."/>
            <person name="Sundaram J.P."/>
            <person name="Sutton G."/>
            <person name="Turner G."/>
            <person name="Venter J.C."/>
            <person name="White O.R."/>
            <person name="Whitty B.R."/>
            <person name="Youngman P."/>
            <person name="Wolfe K.H."/>
            <person name="Goldman G.H."/>
            <person name="Wortman J.R."/>
            <person name="Jiang B."/>
            <person name="Denning D.W."/>
            <person name="Nierman W.C."/>
        </authorList>
    </citation>
    <scope>NUCLEOTIDE SEQUENCE [LARGE SCALE GENOMIC DNA]</scope>
    <source>
        <strain evidence="2">CBS 144.89 / FGSC A1163 / CEA10</strain>
    </source>
</reference>
<dbReference type="VEuPathDB" id="FungiDB:AFUB_000640"/>